<dbReference type="InterPro" id="IPR036084">
    <property type="entry name" value="Ser_inhib-like_sf"/>
</dbReference>
<sequence>MKYVTCYFITALSNECGQNEVFDFCGSSCEPSCRDPNPQTCTFQCVTGCRCKDGFLRNDKGRCVRNCGREFIALFAILSRSGGRY</sequence>
<dbReference type="WBParaSite" id="ACOC_0001211701-mRNA-1">
    <property type="protein sequence ID" value="ACOC_0001211701-mRNA-1"/>
    <property type="gene ID" value="ACOC_0001211701"/>
</dbReference>
<dbReference type="AlphaFoldDB" id="A0A0R3PZT7"/>
<dbReference type="InterPro" id="IPR002919">
    <property type="entry name" value="TIL_dom"/>
</dbReference>
<dbReference type="OrthoDB" id="5869849at2759"/>
<name>A0A0R3PZT7_ANGCS</name>
<keyword evidence="2" id="KW-0722">Serine protease inhibitor</keyword>
<dbReference type="SUPFAM" id="SSF57567">
    <property type="entry name" value="Serine protease inhibitors"/>
    <property type="match status" value="1"/>
</dbReference>
<evidence type="ECO:0000256" key="1">
    <source>
        <dbReference type="ARBA" id="ARBA00022690"/>
    </source>
</evidence>
<keyword evidence="3" id="KW-1015">Disulfide bond</keyword>
<dbReference type="Pfam" id="PF01826">
    <property type="entry name" value="TIL"/>
    <property type="match status" value="1"/>
</dbReference>
<evidence type="ECO:0000313" key="6">
    <source>
        <dbReference type="Proteomes" id="UP000267027"/>
    </source>
</evidence>
<organism evidence="7">
    <name type="scientific">Angiostrongylus costaricensis</name>
    <name type="common">Nematode worm</name>
    <dbReference type="NCBI Taxonomy" id="334426"/>
    <lineage>
        <taxon>Eukaryota</taxon>
        <taxon>Metazoa</taxon>
        <taxon>Ecdysozoa</taxon>
        <taxon>Nematoda</taxon>
        <taxon>Chromadorea</taxon>
        <taxon>Rhabditida</taxon>
        <taxon>Rhabditina</taxon>
        <taxon>Rhabditomorpha</taxon>
        <taxon>Strongyloidea</taxon>
        <taxon>Metastrongylidae</taxon>
        <taxon>Angiostrongylus</taxon>
    </lineage>
</organism>
<evidence type="ECO:0000313" key="5">
    <source>
        <dbReference type="EMBL" id="VDM63703.1"/>
    </source>
</evidence>
<evidence type="ECO:0000259" key="4">
    <source>
        <dbReference type="Pfam" id="PF01826"/>
    </source>
</evidence>
<accession>A0A0R3PZT7</accession>
<evidence type="ECO:0000256" key="3">
    <source>
        <dbReference type="ARBA" id="ARBA00023157"/>
    </source>
</evidence>
<dbReference type="InterPro" id="IPR051368">
    <property type="entry name" value="SerProtInhib-TIL_Domain"/>
</dbReference>
<dbReference type="OMA" id="CGREFIA"/>
<keyword evidence="6" id="KW-1185">Reference proteome</keyword>
<protein>
    <submittedName>
        <fullName evidence="7">TIL domain-containing protein</fullName>
    </submittedName>
</protein>
<dbReference type="PANTHER" id="PTHR23259">
    <property type="entry name" value="RIDDLE"/>
    <property type="match status" value="1"/>
</dbReference>
<feature type="domain" description="TIL" evidence="4">
    <location>
        <begin position="16"/>
        <end position="65"/>
    </location>
</feature>
<dbReference type="PANTHER" id="PTHR23259:SF70">
    <property type="entry name" value="ACCESSORY GLAND PROTEIN ACP62F-RELATED"/>
    <property type="match status" value="1"/>
</dbReference>
<evidence type="ECO:0000313" key="7">
    <source>
        <dbReference type="WBParaSite" id="ACOC_0001211701-mRNA-1"/>
    </source>
</evidence>
<dbReference type="CDD" id="cd19941">
    <property type="entry name" value="TIL"/>
    <property type="match status" value="1"/>
</dbReference>
<gene>
    <name evidence="5" type="ORF">ACOC_LOCUS12118</name>
</gene>
<dbReference type="EMBL" id="UYYA01004900">
    <property type="protein sequence ID" value="VDM63703.1"/>
    <property type="molecule type" value="Genomic_DNA"/>
</dbReference>
<dbReference type="Gene3D" id="2.10.25.10">
    <property type="entry name" value="Laminin"/>
    <property type="match status" value="1"/>
</dbReference>
<reference evidence="7" key="1">
    <citation type="submission" date="2017-02" db="UniProtKB">
        <authorList>
            <consortium name="WormBaseParasite"/>
        </authorList>
    </citation>
    <scope>IDENTIFICATION</scope>
</reference>
<keyword evidence="1" id="KW-0646">Protease inhibitor</keyword>
<proteinExistence type="predicted"/>
<dbReference type="Proteomes" id="UP000267027">
    <property type="component" value="Unassembled WGS sequence"/>
</dbReference>
<evidence type="ECO:0000256" key="2">
    <source>
        <dbReference type="ARBA" id="ARBA00022900"/>
    </source>
</evidence>
<reference evidence="5 6" key="2">
    <citation type="submission" date="2018-11" db="EMBL/GenBank/DDBJ databases">
        <authorList>
            <consortium name="Pathogen Informatics"/>
        </authorList>
    </citation>
    <scope>NUCLEOTIDE SEQUENCE [LARGE SCALE GENOMIC DNA]</scope>
    <source>
        <strain evidence="5 6">Costa Rica</strain>
    </source>
</reference>
<dbReference type="GO" id="GO:0004867">
    <property type="term" value="F:serine-type endopeptidase inhibitor activity"/>
    <property type="evidence" value="ECO:0007669"/>
    <property type="project" value="UniProtKB-KW"/>
</dbReference>